<dbReference type="InterPro" id="IPR047091">
    <property type="entry name" value="EIN3-like_DNA-bd"/>
</dbReference>
<evidence type="ECO:0000256" key="3">
    <source>
        <dbReference type="ARBA" id="ARBA00022745"/>
    </source>
</evidence>
<sequence length="455" mass="51754">MEHYDRPQRNCHFAHEIPPTWWPKGDDEWWNQVGIPSRPQYRKPHDLKKDWKTTVLIVVIKHLVPGFTKIRNLVCRFKGHQEKMTARESTLWVFVINKVESMWRLLHPTASPPSSSTMGTFSTPHINEDDIILIRKDVPDDFFNIDATRKMVALIGESSSAGSMRKRKASVELDLLLGKSMYICEHRRFSARSRQNDWQSFESILTGIDTDFQFGTSFQQLLAIDFTLPSSREEDRGGICQRHENPSLDITGSIEPTAITFISPSHLSFPCTSHSITPIIFSSHRRTTHLRPPLHKPSPSLHAAAPLSPIPALSSPSSSHAIPLQPSISRPHLSLWPSPSLSAPALLIQRAPQIGHFHLPETVTTKGYKGTVRLWPDLPQNTDLDSSRHHYVALLRGDGNREMEEEEWVWLCIFLIKSRNRRLSRNEISTQRSEKKAITGDLYAQISSHLGYMGG</sequence>
<dbReference type="SUPFAM" id="SSF116768">
    <property type="entry name" value="DNA-binding domain of EIN3-like"/>
    <property type="match status" value="1"/>
</dbReference>
<dbReference type="PANTHER" id="PTHR33305">
    <property type="entry name" value="ETHYLENE INSENSITIVE 3-LIKE 2 PROTEIN"/>
    <property type="match status" value="1"/>
</dbReference>
<evidence type="ECO:0000313" key="7">
    <source>
        <dbReference type="EMBL" id="RWR73308.1"/>
    </source>
</evidence>
<feature type="compositionally biased region" description="Low complexity" evidence="5">
    <location>
        <begin position="297"/>
        <end position="309"/>
    </location>
</feature>
<evidence type="ECO:0000256" key="2">
    <source>
        <dbReference type="ARBA" id="ARBA00009416"/>
    </source>
</evidence>
<dbReference type="GO" id="GO:0003700">
    <property type="term" value="F:DNA-binding transcription factor activity"/>
    <property type="evidence" value="ECO:0007669"/>
    <property type="project" value="InterPro"/>
</dbReference>
<gene>
    <name evidence="7" type="ORF">CKAN_00157600</name>
</gene>
<keyword evidence="8" id="KW-1185">Reference proteome</keyword>
<dbReference type="GO" id="GO:0005634">
    <property type="term" value="C:nucleus"/>
    <property type="evidence" value="ECO:0007669"/>
    <property type="project" value="UniProtKB-SubCell"/>
</dbReference>
<dbReference type="STRING" id="337451.A0A443N452"/>
<dbReference type="PANTHER" id="PTHR33305:SF30">
    <property type="entry name" value="ETHYLENE INSENSITIVE 3-LIKE 3 PROTEIN"/>
    <property type="match status" value="1"/>
</dbReference>
<feature type="domain" description="Ethylene insensitive 3-like DNA-binding" evidence="6">
    <location>
        <begin position="1"/>
        <end position="98"/>
    </location>
</feature>
<dbReference type="AlphaFoldDB" id="A0A443N452"/>
<comment type="caution">
    <text evidence="7">The sequence shown here is derived from an EMBL/GenBank/DDBJ whole genome shotgun (WGS) entry which is preliminary data.</text>
</comment>
<dbReference type="InterPro" id="IPR023278">
    <property type="entry name" value="Ethylene_insens-like_DNA-bd"/>
</dbReference>
<keyword evidence="3" id="KW-0936">Ethylene signaling pathway</keyword>
<reference evidence="7 8" key="1">
    <citation type="journal article" date="2019" name="Nat. Plants">
        <title>Stout camphor tree genome fills gaps in understanding of flowering plant genome evolution.</title>
        <authorList>
            <person name="Chaw S.M."/>
            <person name="Liu Y.C."/>
            <person name="Wu Y.W."/>
            <person name="Wang H.Y."/>
            <person name="Lin C.I."/>
            <person name="Wu C.S."/>
            <person name="Ke H.M."/>
            <person name="Chang L.Y."/>
            <person name="Hsu C.Y."/>
            <person name="Yang H.T."/>
            <person name="Sudianto E."/>
            <person name="Hsu M.H."/>
            <person name="Wu K.P."/>
            <person name="Wang L.N."/>
            <person name="Leebens-Mack J.H."/>
            <person name="Tsai I.J."/>
        </authorList>
    </citation>
    <scope>NUCLEOTIDE SEQUENCE [LARGE SCALE GENOMIC DNA]</scope>
    <source>
        <strain evidence="8">cv. Chaw 1501</strain>
        <tissue evidence="7">Young leaves</tissue>
    </source>
</reference>
<name>A0A443N452_9MAGN</name>
<evidence type="ECO:0000313" key="8">
    <source>
        <dbReference type="Proteomes" id="UP000283530"/>
    </source>
</evidence>
<evidence type="ECO:0000256" key="4">
    <source>
        <dbReference type="ARBA" id="ARBA00023242"/>
    </source>
</evidence>
<dbReference type="InterPro" id="IPR006957">
    <property type="entry name" value="EIN3"/>
</dbReference>
<organism evidence="7 8">
    <name type="scientific">Cinnamomum micranthum f. kanehirae</name>
    <dbReference type="NCBI Taxonomy" id="337451"/>
    <lineage>
        <taxon>Eukaryota</taxon>
        <taxon>Viridiplantae</taxon>
        <taxon>Streptophyta</taxon>
        <taxon>Embryophyta</taxon>
        <taxon>Tracheophyta</taxon>
        <taxon>Spermatophyta</taxon>
        <taxon>Magnoliopsida</taxon>
        <taxon>Magnoliidae</taxon>
        <taxon>Laurales</taxon>
        <taxon>Lauraceae</taxon>
        <taxon>Cinnamomum</taxon>
    </lineage>
</organism>
<evidence type="ECO:0000256" key="5">
    <source>
        <dbReference type="SAM" id="MobiDB-lite"/>
    </source>
</evidence>
<feature type="region of interest" description="Disordered" evidence="5">
    <location>
        <begin position="287"/>
        <end position="309"/>
    </location>
</feature>
<comment type="subcellular location">
    <subcellularLocation>
        <location evidence="1">Nucleus</location>
    </subcellularLocation>
</comment>
<keyword evidence="4" id="KW-0539">Nucleus</keyword>
<dbReference type="Pfam" id="PF04873">
    <property type="entry name" value="EIN3_DNA-bd"/>
    <property type="match status" value="1"/>
</dbReference>
<comment type="similarity">
    <text evidence="2">Belongs to the EIN3 family.</text>
</comment>
<proteinExistence type="inferred from homology"/>
<evidence type="ECO:0000259" key="6">
    <source>
        <dbReference type="Pfam" id="PF04873"/>
    </source>
</evidence>
<accession>A0A443N452</accession>
<dbReference type="GO" id="GO:0009873">
    <property type="term" value="P:ethylene-activated signaling pathway"/>
    <property type="evidence" value="ECO:0007669"/>
    <property type="project" value="UniProtKB-KW"/>
</dbReference>
<evidence type="ECO:0000256" key="1">
    <source>
        <dbReference type="ARBA" id="ARBA00004123"/>
    </source>
</evidence>
<dbReference type="GO" id="GO:0003677">
    <property type="term" value="F:DNA binding"/>
    <property type="evidence" value="ECO:0007669"/>
    <property type="project" value="TreeGrafter"/>
</dbReference>
<protein>
    <submittedName>
        <fullName evidence="7">Protein ETHYLENE INSENSITIVE 3-like protein</fullName>
    </submittedName>
</protein>
<dbReference type="Proteomes" id="UP000283530">
    <property type="component" value="Unassembled WGS sequence"/>
</dbReference>
<dbReference type="EMBL" id="QPKB01000001">
    <property type="protein sequence ID" value="RWR73308.1"/>
    <property type="molecule type" value="Genomic_DNA"/>
</dbReference>
<dbReference type="Gene3D" id="1.10.3180.10">
    <property type="entry name" value="DNA-binding domain of EIN3-like"/>
    <property type="match status" value="1"/>
</dbReference>